<accession>A0AAE0WW06</accession>
<reference evidence="10" key="1">
    <citation type="submission" date="2023-07" db="EMBL/GenBank/DDBJ databases">
        <title>Black Yeasts Isolated from many extreme environments.</title>
        <authorList>
            <person name="Coleine C."/>
            <person name="Stajich J.E."/>
            <person name="Selbmann L."/>
        </authorList>
    </citation>
    <scope>NUCLEOTIDE SEQUENCE</scope>
    <source>
        <strain evidence="10">CCFEE 5485</strain>
    </source>
</reference>
<evidence type="ECO:0000256" key="4">
    <source>
        <dbReference type="ARBA" id="ARBA00023159"/>
    </source>
</evidence>
<dbReference type="PANTHER" id="PTHR35041:SF4">
    <property type="entry name" value="MEDIATOR OF RNA POLYMERASE II TRANSCRIPTION SUBUNIT 1"/>
    <property type="match status" value="1"/>
</dbReference>
<keyword evidence="3 7" id="KW-0805">Transcription regulation</keyword>
<feature type="compositionally biased region" description="Polar residues" evidence="8">
    <location>
        <begin position="1"/>
        <end position="17"/>
    </location>
</feature>
<comment type="function">
    <text evidence="7">Component of the Mediator complex, a coactivator involved in the regulated transcription of nearly all RNA polymerase II-dependent genes. Mediator functions as a bridge to convey information from gene-specific regulatory proteins to the basal RNA polymerase II transcription machinery. Mediator is recruited to promoters by direct interactions with regulatory proteins and serves as a scaffold for the assembly of a functional preinitiation complex with RNA polymerase II and the general transcription factors.</text>
</comment>
<dbReference type="Pfam" id="PF10744">
    <property type="entry name" value="Med1"/>
    <property type="match status" value="1"/>
</dbReference>
<dbReference type="InterPro" id="IPR019680">
    <property type="entry name" value="Mediator_Med1"/>
</dbReference>
<feature type="domain" description="Mediator complex subunit Med1" evidence="9">
    <location>
        <begin position="153"/>
        <end position="541"/>
    </location>
</feature>
<dbReference type="PANTHER" id="PTHR35041">
    <property type="entry name" value="MEDIATOR OF RNA POLYMERASE II TRANSCRIPTION SUBUNIT 1"/>
    <property type="match status" value="1"/>
</dbReference>
<name>A0AAE0WW06_9PEZI</name>
<gene>
    <name evidence="10" type="ORF">LTR78_001363</name>
</gene>
<evidence type="ECO:0000256" key="6">
    <source>
        <dbReference type="ARBA" id="ARBA00023242"/>
    </source>
</evidence>
<evidence type="ECO:0000256" key="8">
    <source>
        <dbReference type="SAM" id="MobiDB-lite"/>
    </source>
</evidence>
<dbReference type="Proteomes" id="UP001274830">
    <property type="component" value="Unassembled WGS sequence"/>
</dbReference>
<dbReference type="GO" id="GO:0003712">
    <property type="term" value="F:transcription coregulator activity"/>
    <property type="evidence" value="ECO:0007669"/>
    <property type="project" value="InterPro"/>
</dbReference>
<evidence type="ECO:0000313" key="11">
    <source>
        <dbReference type="Proteomes" id="UP001274830"/>
    </source>
</evidence>
<evidence type="ECO:0000256" key="3">
    <source>
        <dbReference type="ARBA" id="ARBA00023015"/>
    </source>
</evidence>
<protein>
    <recommendedName>
        <fullName evidence="7">Mediator of RNA polymerase II transcription subunit 1</fullName>
    </recommendedName>
    <alternativeName>
        <fullName evidence="7">Mediator complex subunit 1</fullName>
    </alternativeName>
</protein>
<keyword evidence="4 7" id="KW-0010">Activator</keyword>
<evidence type="ECO:0000259" key="9">
    <source>
        <dbReference type="Pfam" id="PF10744"/>
    </source>
</evidence>
<feature type="region of interest" description="Disordered" evidence="8">
    <location>
        <begin position="1"/>
        <end position="87"/>
    </location>
</feature>
<evidence type="ECO:0000256" key="7">
    <source>
        <dbReference type="RuleBase" id="RU364059"/>
    </source>
</evidence>
<organism evidence="10 11">
    <name type="scientific">Recurvomyces mirabilis</name>
    <dbReference type="NCBI Taxonomy" id="574656"/>
    <lineage>
        <taxon>Eukaryota</taxon>
        <taxon>Fungi</taxon>
        <taxon>Dikarya</taxon>
        <taxon>Ascomycota</taxon>
        <taxon>Pezizomycotina</taxon>
        <taxon>Dothideomycetes</taxon>
        <taxon>Dothideomycetidae</taxon>
        <taxon>Mycosphaerellales</taxon>
        <taxon>Teratosphaeriaceae</taxon>
        <taxon>Recurvomyces</taxon>
    </lineage>
</organism>
<dbReference type="EMBL" id="JAUTXT010000003">
    <property type="protein sequence ID" value="KAK3678910.1"/>
    <property type="molecule type" value="Genomic_DNA"/>
</dbReference>
<evidence type="ECO:0000313" key="10">
    <source>
        <dbReference type="EMBL" id="KAK3678910.1"/>
    </source>
</evidence>
<feature type="compositionally biased region" description="Low complexity" evidence="8">
    <location>
        <begin position="59"/>
        <end position="71"/>
    </location>
</feature>
<dbReference type="GO" id="GO:0016592">
    <property type="term" value="C:mediator complex"/>
    <property type="evidence" value="ECO:0007669"/>
    <property type="project" value="InterPro"/>
</dbReference>
<comment type="caution">
    <text evidence="10">The sequence shown here is derived from an EMBL/GenBank/DDBJ whole genome shotgun (WGS) entry which is preliminary data.</text>
</comment>
<evidence type="ECO:0000256" key="2">
    <source>
        <dbReference type="ARBA" id="ARBA00006210"/>
    </source>
</evidence>
<keyword evidence="6 7" id="KW-0539">Nucleus</keyword>
<keyword evidence="11" id="KW-1185">Reference proteome</keyword>
<dbReference type="AlphaFoldDB" id="A0AAE0WW06"/>
<comment type="similarity">
    <text evidence="2 7">Belongs to the Mediator complex subunit 1 family.</text>
</comment>
<dbReference type="GO" id="GO:0045944">
    <property type="term" value="P:positive regulation of transcription by RNA polymerase II"/>
    <property type="evidence" value="ECO:0007669"/>
    <property type="project" value="UniProtKB-ARBA"/>
</dbReference>
<evidence type="ECO:0000256" key="1">
    <source>
        <dbReference type="ARBA" id="ARBA00004123"/>
    </source>
</evidence>
<proteinExistence type="inferred from homology"/>
<comment type="subcellular location">
    <subcellularLocation>
        <location evidence="1 7">Nucleus</location>
    </subcellularLocation>
</comment>
<sequence length="672" mass="71682">MATPTPSHPLQPSSATKKTAGHVSTPAHLGQPSPAPRSVPSPAALRKDQAGRTPLNHPTTGSTSSKTIGSTPMLHSLSQQGNTVGSSPGANMLSFGTPIGLGVEGITPSQLNMHTPALNSIPMSLTMSDLGVPAGGAIQKRDEDNERKRKMRKVLKGIGQRSGSVSEEGILRVSRRVGFDNTAEDNKPVGSRSLTMAGKKMLVDVKLNNHEVENVGVIFDTAEGTPLSDQAPGLAKVLSQSLQSAGNARADAELDLFAANLGRLAKIDKLSSQHLNCFEALSGIYTSLDRLHEHEVAMSSDVDVLRKKSGRPTLHASNRVGVSIAYWQLPRPSLSRGDQYSVSNEVHNLDLGVERSSGGMYPPLRVSENWLPDSIELPADTSDHTIPWQDPPPNLVPAIAGGDAMAVDGQESLPELRFIAKLRSPVLLPWQGAVNVLQAVGMQPPQLFVYPPAWHTLLLDPSSTTPFNAGGGSYIVSEQTVLSMHGDLDGESTHIYTLDVAKPDGGYMLEELPFSHPRQLVELLPTLRQWVYFGSLIKDLFDTSAAVPANGQPVQTEIRKLTPGPLPALTLAELLTPPTTPGTDDPLRVSVSLATTPMPTLSLTFPSRKPGATCNVTLQIHVNGNVVVTHHSRMTSDAHTASVSDDAAREKLAAALEQCGDLGVWIEWLSSM</sequence>
<keyword evidence="5 7" id="KW-0804">Transcription</keyword>
<evidence type="ECO:0000256" key="5">
    <source>
        <dbReference type="ARBA" id="ARBA00023163"/>
    </source>
</evidence>
<feature type="compositionally biased region" description="Polar residues" evidence="8">
    <location>
        <begin position="76"/>
        <end position="87"/>
    </location>
</feature>